<accession>A0A8H7QMT0</accession>
<protein>
    <recommendedName>
        <fullName evidence="4">Nuclear protein localization protein 4</fullName>
    </recommendedName>
</protein>
<dbReference type="Pfam" id="PF05020">
    <property type="entry name" value="zf-NPL4"/>
    <property type="match status" value="1"/>
</dbReference>
<dbReference type="GO" id="GO:0031625">
    <property type="term" value="F:ubiquitin protein ligase binding"/>
    <property type="evidence" value="ECO:0007669"/>
    <property type="project" value="TreeGrafter"/>
</dbReference>
<comment type="subcellular location">
    <subcellularLocation>
        <location evidence="2">Cytoplasm</location>
        <location evidence="2">Perinuclear region</location>
    </subcellularLocation>
    <subcellularLocation>
        <location evidence="1">Nucleus membrane</location>
        <topology evidence="1">Peripheral membrane protein</topology>
        <orientation evidence="1">Cytoplasmic side</orientation>
    </subcellularLocation>
</comment>
<name>A0A8H7QMT0_9FUNG</name>
<dbReference type="InterPro" id="IPR016563">
    <property type="entry name" value="Npl4"/>
</dbReference>
<feature type="domain" description="MPN" evidence="6">
    <location>
        <begin position="225"/>
        <end position="363"/>
    </location>
</feature>
<reference evidence="7" key="1">
    <citation type="submission" date="2020-12" db="EMBL/GenBank/DDBJ databases">
        <title>Metabolic potential, ecology and presence of endohyphal bacteria is reflected in genomic diversity of Mucoromycotina.</title>
        <authorList>
            <person name="Muszewska A."/>
            <person name="Okrasinska A."/>
            <person name="Steczkiewicz K."/>
            <person name="Drgas O."/>
            <person name="Orlowska M."/>
            <person name="Perlinska-Lenart U."/>
            <person name="Aleksandrzak-Piekarczyk T."/>
            <person name="Szatraj K."/>
            <person name="Zielenkiewicz U."/>
            <person name="Pilsyk S."/>
            <person name="Malc E."/>
            <person name="Mieczkowski P."/>
            <person name="Kruszewska J.S."/>
            <person name="Biernat P."/>
            <person name="Pawlowska J."/>
        </authorList>
    </citation>
    <scope>NUCLEOTIDE SEQUENCE</scope>
    <source>
        <strain evidence="7">WA0000017839</strain>
    </source>
</reference>
<dbReference type="Gene3D" id="3.10.20.90">
    <property type="entry name" value="Phosphatidylinositol 3-kinase Catalytic Subunit, Chain A, domain 1"/>
    <property type="match status" value="1"/>
</dbReference>
<evidence type="ECO:0000313" key="7">
    <source>
        <dbReference type="EMBL" id="KAG2194413.1"/>
    </source>
</evidence>
<comment type="similarity">
    <text evidence="3">Belongs to the NPL4 family.</text>
</comment>
<dbReference type="OrthoDB" id="10251089at2759"/>
<evidence type="ECO:0000259" key="6">
    <source>
        <dbReference type="PROSITE" id="PS50249"/>
    </source>
</evidence>
<dbReference type="Pfam" id="PF11543">
    <property type="entry name" value="UN_NPL4"/>
    <property type="match status" value="1"/>
</dbReference>
<dbReference type="PANTHER" id="PTHR12710">
    <property type="entry name" value="NUCLEAR PROTEIN LOCALIZATION 4"/>
    <property type="match status" value="1"/>
</dbReference>
<dbReference type="PIRSF" id="PIRSF010052">
    <property type="entry name" value="Polyub_prc_Npl4"/>
    <property type="match status" value="1"/>
</dbReference>
<comment type="function">
    <text evidence="5">Involved in the import of nuclear-targeted proteins into the nucleus and the export of poly(A) RNA out of the nucleus. Has a role in the endoplasmic reticulum-associated degradation (ERAD) pathway.</text>
</comment>
<gene>
    <name evidence="7" type="ORF">INT47_003124</name>
</gene>
<dbReference type="CDD" id="cd08061">
    <property type="entry name" value="MPN_NPL4"/>
    <property type="match status" value="1"/>
</dbReference>
<dbReference type="PANTHER" id="PTHR12710:SF0">
    <property type="entry name" value="NUCLEAR PROTEIN LOCALIZATION PROTEIN 4 HOMOLOG"/>
    <property type="match status" value="1"/>
</dbReference>
<evidence type="ECO:0000256" key="4">
    <source>
        <dbReference type="ARBA" id="ARBA00019709"/>
    </source>
</evidence>
<comment type="caution">
    <text evidence="7">The sequence shown here is derived from an EMBL/GenBank/DDBJ whole genome shotgun (WGS) entry which is preliminary data.</text>
</comment>
<dbReference type="GO" id="GO:0006511">
    <property type="term" value="P:ubiquitin-dependent protein catabolic process"/>
    <property type="evidence" value="ECO:0007669"/>
    <property type="project" value="InterPro"/>
</dbReference>
<dbReference type="AlphaFoldDB" id="A0A8H7QMT0"/>
<dbReference type="InterPro" id="IPR029071">
    <property type="entry name" value="Ubiquitin-like_domsf"/>
</dbReference>
<dbReference type="GO" id="GO:0043130">
    <property type="term" value="F:ubiquitin binding"/>
    <property type="evidence" value="ECO:0007669"/>
    <property type="project" value="TreeGrafter"/>
</dbReference>
<dbReference type="Proteomes" id="UP000603453">
    <property type="component" value="Unassembled WGS sequence"/>
</dbReference>
<dbReference type="Pfam" id="PF05021">
    <property type="entry name" value="NPL4"/>
    <property type="match status" value="1"/>
</dbReference>
<evidence type="ECO:0000256" key="2">
    <source>
        <dbReference type="ARBA" id="ARBA00004556"/>
    </source>
</evidence>
<dbReference type="InterPro" id="IPR007716">
    <property type="entry name" value="NPL4_Zn-bd_put"/>
</dbReference>
<evidence type="ECO:0000313" key="8">
    <source>
        <dbReference type="Proteomes" id="UP000603453"/>
    </source>
</evidence>
<proteinExistence type="inferred from homology"/>
<organism evidence="7 8">
    <name type="scientific">Mucor saturninus</name>
    <dbReference type="NCBI Taxonomy" id="64648"/>
    <lineage>
        <taxon>Eukaryota</taxon>
        <taxon>Fungi</taxon>
        <taxon>Fungi incertae sedis</taxon>
        <taxon>Mucoromycota</taxon>
        <taxon>Mucoromycotina</taxon>
        <taxon>Mucoromycetes</taxon>
        <taxon>Mucorales</taxon>
        <taxon>Mucorineae</taxon>
        <taxon>Mucoraceae</taxon>
        <taxon>Mucor</taxon>
    </lineage>
</organism>
<dbReference type="SUPFAM" id="SSF54236">
    <property type="entry name" value="Ubiquitin-like"/>
    <property type="match status" value="1"/>
</dbReference>
<sequence>MLLRIRSKEGMNRVQVEAGETFGTLALKVAELLKVADPSTMAMGKDPNPATAAALSQLADKTIDSAGLKHGDIIYVTYSKPEEEQVKPNSNENAPISVKQDAVDDFLEKQRGLIDRKKDPKFCRHGANAMCDYCMPLEPYDANYLEENKIKHMSFHAYLRQLNAAQRSKNSAASSNNVPPLEEQQFKVKVPCTGGHAPWPEGICTKCQPSAITLQRQTYRMVDHIEFSSASLIESFLNFWRSTGSQRFGYLYGRYEPYLDVPLGIKAVVEAIYEPPQEDHFDGIKLTLPWEEEAKVNQAAEACGLVQVGMVFSDLIDDGTGSGSVVAKRHVNSYFLSSLECLFAAEMQRRHPNVTKQSVTGKFSSKFVTCVISGDTEGNIDVKAYQVSDTLTALETAEIVEPSRKPSVMRVKDSIPHERYVPEVFYKFKNEYNVVVKQSAKPTFPVEYLLVNVTNGFPHNPSPLFNPSSTFPIENRGGLVHQDIASLIKCLNGAKEPTDLKKALDDFHVLCFIQSLDIFTADEFKQFCQIVTSREGDISQINNLNGWNTLQMVIKETEGNARANSKTAAGSSSALAPANVSCRHCTFTNAAGAENCEMCGLPLSG</sequence>
<dbReference type="EMBL" id="JAEPRD010000196">
    <property type="protein sequence ID" value="KAG2194413.1"/>
    <property type="molecule type" value="Genomic_DNA"/>
</dbReference>
<evidence type="ECO:0000256" key="5">
    <source>
        <dbReference type="ARBA" id="ARBA00024703"/>
    </source>
</evidence>
<keyword evidence="8" id="KW-1185">Reference proteome</keyword>
<evidence type="ECO:0000256" key="3">
    <source>
        <dbReference type="ARBA" id="ARBA00011025"/>
    </source>
</evidence>
<dbReference type="GO" id="GO:0048471">
    <property type="term" value="C:perinuclear region of cytoplasm"/>
    <property type="evidence" value="ECO:0007669"/>
    <property type="project" value="UniProtKB-SubCell"/>
</dbReference>
<evidence type="ECO:0000256" key="1">
    <source>
        <dbReference type="ARBA" id="ARBA00004335"/>
    </source>
</evidence>
<dbReference type="InterPro" id="IPR024682">
    <property type="entry name" value="Npl4_Ub-like_dom"/>
</dbReference>
<dbReference type="GO" id="GO:0031965">
    <property type="term" value="C:nuclear membrane"/>
    <property type="evidence" value="ECO:0007669"/>
    <property type="project" value="UniProtKB-SubCell"/>
</dbReference>
<dbReference type="InterPro" id="IPR037518">
    <property type="entry name" value="MPN"/>
</dbReference>
<dbReference type="PROSITE" id="PS50249">
    <property type="entry name" value="MPN"/>
    <property type="match status" value="1"/>
</dbReference>
<dbReference type="InterPro" id="IPR007717">
    <property type="entry name" value="NPL4_C"/>
</dbReference>